<dbReference type="EMBL" id="UASO01000004">
    <property type="protein sequence ID" value="SQC20968.1"/>
    <property type="molecule type" value="Genomic_DNA"/>
</dbReference>
<gene>
    <name evidence="1" type="ORF">NCTC9645_01952</name>
</gene>
<accession>A0A2X3CVR2</accession>
<evidence type="ECO:0000313" key="2">
    <source>
        <dbReference type="Proteomes" id="UP000250675"/>
    </source>
</evidence>
<evidence type="ECO:0000313" key="1">
    <source>
        <dbReference type="EMBL" id="SQC20968.1"/>
    </source>
</evidence>
<dbReference type="Proteomes" id="UP000250675">
    <property type="component" value="Unassembled WGS sequence"/>
</dbReference>
<dbReference type="AlphaFoldDB" id="A0A2X3CVR2"/>
<organism evidence="1 2">
    <name type="scientific">Klebsiella pneumoniae</name>
    <dbReference type="NCBI Taxonomy" id="573"/>
    <lineage>
        <taxon>Bacteria</taxon>
        <taxon>Pseudomonadati</taxon>
        <taxon>Pseudomonadota</taxon>
        <taxon>Gammaproteobacteria</taxon>
        <taxon>Enterobacterales</taxon>
        <taxon>Enterobacteriaceae</taxon>
        <taxon>Klebsiella/Raoultella group</taxon>
        <taxon>Klebsiella</taxon>
        <taxon>Klebsiella pneumoniae complex</taxon>
    </lineage>
</organism>
<name>A0A2X3CVR2_KLEPN</name>
<protein>
    <submittedName>
        <fullName evidence="1">Uncharacterized protein</fullName>
    </submittedName>
</protein>
<sequence>MQLLIELVIGITHQQGEALFPAGCFNAAHDVDRVGIGDIGDDQADEAGSAVLEAAGHQAGAVVEFGNGFFNT</sequence>
<reference evidence="1 2" key="1">
    <citation type="submission" date="2018-06" db="EMBL/GenBank/DDBJ databases">
        <authorList>
            <consortium name="Pathogen Informatics"/>
            <person name="Doyle S."/>
        </authorList>
    </citation>
    <scope>NUCLEOTIDE SEQUENCE [LARGE SCALE GENOMIC DNA]</scope>
    <source>
        <strain evidence="1 2">NCTC9645</strain>
    </source>
</reference>
<proteinExistence type="predicted"/>